<dbReference type="InterPro" id="IPR003593">
    <property type="entry name" value="AAA+_ATPase"/>
</dbReference>
<proteinExistence type="inferred from homology"/>
<comment type="caution">
    <text evidence="11">The sequence shown here is derived from an EMBL/GenBank/DDBJ whole genome shotgun (WGS) entry which is preliminary data.</text>
</comment>
<dbReference type="InterPro" id="IPR052215">
    <property type="entry name" value="Plant_ABCG"/>
</dbReference>
<dbReference type="GO" id="GO:0016020">
    <property type="term" value="C:membrane"/>
    <property type="evidence" value="ECO:0007669"/>
    <property type="project" value="UniProtKB-SubCell"/>
</dbReference>
<evidence type="ECO:0000313" key="12">
    <source>
        <dbReference type="Proteomes" id="UP000516437"/>
    </source>
</evidence>
<feature type="transmembrane region" description="Helical" evidence="9">
    <location>
        <begin position="308"/>
        <end position="331"/>
    </location>
</feature>
<accession>A0A6A1V2B2</accession>
<keyword evidence="4 9" id="KW-0812">Transmembrane</keyword>
<dbReference type="GO" id="GO:0140359">
    <property type="term" value="F:ABC-type transporter activity"/>
    <property type="evidence" value="ECO:0007669"/>
    <property type="project" value="InterPro"/>
</dbReference>
<evidence type="ECO:0000256" key="5">
    <source>
        <dbReference type="ARBA" id="ARBA00022741"/>
    </source>
</evidence>
<evidence type="ECO:0000256" key="2">
    <source>
        <dbReference type="ARBA" id="ARBA00005814"/>
    </source>
</evidence>
<evidence type="ECO:0000256" key="4">
    <source>
        <dbReference type="ARBA" id="ARBA00022692"/>
    </source>
</evidence>
<dbReference type="EMBL" id="RXIC02000025">
    <property type="protein sequence ID" value="KAB1206852.1"/>
    <property type="molecule type" value="Genomic_DNA"/>
</dbReference>
<dbReference type="PANTHER" id="PTHR48042">
    <property type="entry name" value="ABC TRANSPORTER G FAMILY MEMBER 11"/>
    <property type="match status" value="1"/>
</dbReference>
<keyword evidence="3" id="KW-0813">Transport</keyword>
<dbReference type="OrthoDB" id="66620at2759"/>
<dbReference type="Pfam" id="PF01061">
    <property type="entry name" value="ABC2_membrane"/>
    <property type="match status" value="1"/>
</dbReference>
<organism evidence="11 12">
    <name type="scientific">Morella rubra</name>
    <name type="common">Chinese bayberry</name>
    <dbReference type="NCBI Taxonomy" id="262757"/>
    <lineage>
        <taxon>Eukaryota</taxon>
        <taxon>Viridiplantae</taxon>
        <taxon>Streptophyta</taxon>
        <taxon>Embryophyta</taxon>
        <taxon>Tracheophyta</taxon>
        <taxon>Spermatophyta</taxon>
        <taxon>Magnoliopsida</taxon>
        <taxon>eudicotyledons</taxon>
        <taxon>Gunneridae</taxon>
        <taxon>Pentapetalae</taxon>
        <taxon>rosids</taxon>
        <taxon>fabids</taxon>
        <taxon>Fagales</taxon>
        <taxon>Myricaceae</taxon>
        <taxon>Morella</taxon>
    </lineage>
</organism>
<sequence length="515" mass="56558">MGGSLCDCFKRKKRHKIDPSGPGFARPGEPLALMGPSGCGKSTLLDALAGRLGSNTRRTGEILINGRKQVLAYGTSAYVTQDDTLMMTLTVREAVYYSAQLQLPDSMSKLEKKERADMTIRDMGLQDAVDTRIGGWGVKGISGGQKRRVSICIEILTGPKLLFLDEPTSGLDSAASYYIMSRIARLAQRDGIGRTIIVSIHQPSSEVFRLFHHLCLLSSGKTVYFGPASAANEFFTFSGFPCPALQNPSDHFLKIINKDFEKARGSLLTFIASFLTFMAIGGFPSFVEDMKIFERERLNGHYGAGAFVISNTLSAVPYLLLVSVIPGAIAYYPPGLRKGPDHFVYFVLVLFACMMLVESLMMIVASIVPNYLMGIIAGAGIQGLMIMVGGFFRLPNDLPKPLWKYPLHEIAFHKYAYQGLFKNEFEGAVFPNNQAGRPANITGDEILREKWQADMGYSKWGDLAVLLGMIAFYRLLFLGVIKANEKVRPMIKALASMPSKQAAQAMVNPSSTPLH</sequence>
<dbReference type="GO" id="GO:0005524">
    <property type="term" value="F:ATP binding"/>
    <property type="evidence" value="ECO:0007669"/>
    <property type="project" value="UniProtKB-KW"/>
</dbReference>
<keyword evidence="7 9" id="KW-1133">Transmembrane helix</keyword>
<evidence type="ECO:0000256" key="3">
    <source>
        <dbReference type="ARBA" id="ARBA00022448"/>
    </source>
</evidence>
<dbReference type="SUPFAM" id="SSF52540">
    <property type="entry name" value="P-loop containing nucleoside triphosphate hydrolases"/>
    <property type="match status" value="1"/>
</dbReference>
<feature type="transmembrane region" description="Helical" evidence="9">
    <location>
        <begin position="267"/>
        <end position="287"/>
    </location>
</feature>
<evidence type="ECO:0000256" key="7">
    <source>
        <dbReference type="ARBA" id="ARBA00022989"/>
    </source>
</evidence>
<dbReference type="Pfam" id="PF00005">
    <property type="entry name" value="ABC_tran"/>
    <property type="match status" value="1"/>
</dbReference>
<dbReference type="InterPro" id="IPR017871">
    <property type="entry name" value="ABC_transporter-like_CS"/>
</dbReference>
<dbReference type="SMART" id="SM00382">
    <property type="entry name" value="AAA"/>
    <property type="match status" value="1"/>
</dbReference>
<feature type="transmembrane region" description="Helical" evidence="9">
    <location>
        <begin position="343"/>
        <end position="364"/>
    </location>
</feature>
<dbReference type="InterPro" id="IPR027417">
    <property type="entry name" value="P-loop_NTPase"/>
</dbReference>
<dbReference type="GO" id="GO:0016887">
    <property type="term" value="F:ATP hydrolysis activity"/>
    <property type="evidence" value="ECO:0007669"/>
    <property type="project" value="InterPro"/>
</dbReference>
<dbReference type="InterPro" id="IPR003439">
    <property type="entry name" value="ABC_transporter-like_ATP-bd"/>
</dbReference>
<dbReference type="InterPro" id="IPR013525">
    <property type="entry name" value="ABC2_TM"/>
</dbReference>
<evidence type="ECO:0000256" key="9">
    <source>
        <dbReference type="SAM" id="Phobius"/>
    </source>
</evidence>
<dbReference type="PROSITE" id="PS50893">
    <property type="entry name" value="ABC_TRANSPORTER_2"/>
    <property type="match status" value="1"/>
</dbReference>
<protein>
    <submittedName>
        <fullName evidence="11">ABC transporter G family member 11</fullName>
    </submittedName>
</protein>
<dbReference type="AlphaFoldDB" id="A0A6A1V2B2"/>
<dbReference type="PROSITE" id="PS00211">
    <property type="entry name" value="ABC_TRANSPORTER_1"/>
    <property type="match status" value="1"/>
</dbReference>
<name>A0A6A1V2B2_9ROSI</name>
<dbReference type="Gene3D" id="3.40.50.300">
    <property type="entry name" value="P-loop containing nucleotide triphosphate hydrolases"/>
    <property type="match status" value="1"/>
</dbReference>
<keyword evidence="8 9" id="KW-0472">Membrane</keyword>
<evidence type="ECO:0000256" key="8">
    <source>
        <dbReference type="ARBA" id="ARBA00023136"/>
    </source>
</evidence>
<reference evidence="11 12" key="1">
    <citation type="journal article" date="2019" name="Plant Biotechnol. J.">
        <title>The red bayberry genome and genetic basis of sex determination.</title>
        <authorList>
            <person name="Jia H.M."/>
            <person name="Jia H.J."/>
            <person name="Cai Q.L."/>
            <person name="Wang Y."/>
            <person name="Zhao H.B."/>
            <person name="Yang W.F."/>
            <person name="Wang G.Y."/>
            <person name="Li Y.H."/>
            <person name="Zhan D.L."/>
            <person name="Shen Y.T."/>
            <person name="Niu Q.F."/>
            <person name="Chang L."/>
            <person name="Qiu J."/>
            <person name="Zhao L."/>
            <person name="Xie H.B."/>
            <person name="Fu W.Y."/>
            <person name="Jin J."/>
            <person name="Li X.W."/>
            <person name="Jiao Y."/>
            <person name="Zhou C.C."/>
            <person name="Tu T."/>
            <person name="Chai C.Y."/>
            <person name="Gao J.L."/>
            <person name="Fan L.J."/>
            <person name="van de Weg E."/>
            <person name="Wang J.Y."/>
            <person name="Gao Z.S."/>
        </authorList>
    </citation>
    <scope>NUCLEOTIDE SEQUENCE [LARGE SCALE GENOMIC DNA]</scope>
    <source>
        <tissue evidence="11">Leaves</tissue>
    </source>
</reference>
<feature type="transmembrane region" description="Helical" evidence="9">
    <location>
        <begin position="371"/>
        <end position="392"/>
    </location>
</feature>
<evidence type="ECO:0000256" key="6">
    <source>
        <dbReference type="ARBA" id="ARBA00022840"/>
    </source>
</evidence>
<feature type="domain" description="ABC transporter" evidence="10">
    <location>
        <begin position="3"/>
        <end position="244"/>
    </location>
</feature>
<evidence type="ECO:0000313" key="11">
    <source>
        <dbReference type="EMBL" id="KAB1206852.1"/>
    </source>
</evidence>
<comment type="subcellular location">
    <subcellularLocation>
        <location evidence="1">Membrane</location>
        <topology evidence="1">Multi-pass membrane protein</topology>
    </subcellularLocation>
</comment>
<comment type="similarity">
    <text evidence="2">Belongs to the ABC transporter superfamily. ABCG family. Eye pigment precursor importer (TC 3.A.1.204) subfamily.</text>
</comment>
<evidence type="ECO:0000256" key="1">
    <source>
        <dbReference type="ARBA" id="ARBA00004141"/>
    </source>
</evidence>
<keyword evidence="5" id="KW-0547">Nucleotide-binding</keyword>
<evidence type="ECO:0000259" key="10">
    <source>
        <dbReference type="PROSITE" id="PS50893"/>
    </source>
</evidence>
<dbReference type="Proteomes" id="UP000516437">
    <property type="component" value="Chromosome 7"/>
</dbReference>
<feature type="transmembrane region" description="Helical" evidence="9">
    <location>
        <begin position="463"/>
        <end position="481"/>
    </location>
</feature>
<dbReference type="PANTHER" id="PTHR48042:SF14">
    <property type="entry name" value="WHITE-BROWN-COMPLEX ABC TRANSPORTER FAMILY PROTEIN"/>
    <property type="match status" value="1"/>
</dbReference>
<gene>
    <name evidence="11" type="ORF">CJ030_MR7G008232</name>
</gene>
<keyword evidence="12" id="KW-1185">Reference proteome</keyword>
<keyword evidence="6" id="KW-0067">ATP-binding</keyword>